<gene>
    <name evidence="3" type="ORF">PT974_07286</name>
</gene>
<feature type="transmembrane region" description="Helical" evidence="2">
    <location>
        <begin position="34"/>
        <end position="56"/>
    </location>
</feature>
<dbReference type="EMBL" id="JAVFKD010000012">
    <property type="protein sequence ID" value="KAK5993849.1"/>
    <property type="molecule type" value="Genomic_DNA"/>
</dbReference>
<evidence type="ECO:0008006" key="5">
    <source>
        <dbReference type="Google" id="ProtNLM"/>
    </source>
</evidence>
<keyword evidence="2" id="KW-1133">Transmembrane helix</keyword>
<dbReference type="Proteomes" id="UP001338125">
    <property type="component" value="Unassembled WGS sequence"/>
</dbReference>
<reference evidence="3 4" key="1">
    <citation type="submission" date="2024-01" db="EMBL/GenBank/DDBJ databases">
        <title>Complete genome of Cladobotryum mycophilum ATHUM6906.</title>
        <authorList>
            <person name="Christinaki A.C."/>
            <person name="Myridakis A.I."/>
            <person name="Kouvelis V.N."/>
        </authorList>
    </citation>
    <scope>NUCLEOTIDE SEQUENCE [LARGE SCALE GENOMIC DNA]</scope>
    <source>
        <strain evidence="3 4">ATHUM6906</strain>
    </source>
</reference>
<evidence type="ECO:0000256" key="2">
    <source>
        <dbReference type="SAM" id="Phobius"/>
    </source>
</evidence>
<proteinExistence type="predicted"/>
<accession>A0ABR0SNU7</accession>
<evidence type="ECO:0000256" key="1">
    <source>
        <dbReference type="SAM" id="MobiDB-lite"/>
    </source>
</evidence>
<name>A0ABR0SNU7_9HYPO</name>
<sequence length="156" mass="16056">MADSKPTTPLINTNMAKQDTTHQDSKPSGTASTALTSLAALKVILGISCIIAPRLAGRLFLLDIPRDAVLMARLFGSSCAGLGLVTWNLNRHVAFDEGALQSVVIANVLADVVDVVSCAAAYETGMICDGAFGMLGGGCVVLSVLGIMGFRGLSSD</sequence>
<evidence type="ECO:0000313" key="4">
    <source>
        <dbReference type="Proteomes" id="UP001338125"/>
    </source>
</evidence>
<keyword evidence="2" id="KW-0472">Membrane</keyword>
<keyword evidence="4" id="KW-1185">Reference proteome</keyword>
<feature type="transmembrane region" description="Helical" evidence="2">
    <location>
        <begin position="68"/>
        <end position="87"/>
    </location>
</feature>
<feature type="transmembrane region" description="Helical" evidence="2">
    <location>
        <begin position="134"/>
        <end position="153"/>
    </location>
</feature>
<keyword evidence="2" id="KW-0812">Transmembrane</keyword>
<feature type="region of interest" description="Disordered" evidence="1">
    <location>
        <begin position="1"/>
        <end position="28"/>
    </location>
</feature>
<protein>
    <recommendedName>
        <fullName evidence="5">MARVEL domain-containing protein</fullName>
    </recommendedName>
</protein>
<evidence type="ECO:0000313" key="3">
    <source>
        <dbReference type="EMBL" id="KAK5993849.1"/>
    </source>
</evidence>
<comment type="caution">
    <text evidence="3">The sequence shown here is derived from an EMBL/GenBank/DDBJ whole genome shotgun (WGS) entry which is preliminary data.</text>
</comment>
<organism evidence="3 4">
    <name type="scientific">Cladobotryum mycophilum</name>
    <dbReference type="NCBI Taxonomy" id="491253"/>
    <lineage>
        <taxon>Eukaryota</taxon>
        <taxon>Fungi</taxon>
        <taxon>Dikarya</taxon>
        <taxon>Ascomycota</taxon>
        <taxon>Pezizomycotina</taxon>
        <taxon>Sordariomycetes</taxon>
        <taxon>Hypocreomycetidae</taxon>
        <taxon>Hypocreales</taxon>
        <taxon>Hypocreaceae</taxon>
        <taxon>Cladobotryum</taxon>
    </lineage>
</organism>
<feature type="compositionally biased region" description="Polar residues" evidence="1">
    <location>
        <begin position="1"/>
        <end position="18"/>
    </location>
</feature>